<evidence type="ECO:0000313" key="6">
    <source>
        <dbReference type="Proteomes" id="UP000435177"/>
    </source>
</evidence>
<keyword evidence="2" id="KW-0560">Oxidoreductase</keyword>
<proteinExistence type="inferred from homology"/>
<evidence type="ECO:0000313" key="5">
    <source>
        <dbReference type="Proteomes" id="UP000215596"/>
    </source>
</evidence>
<dbReference type="OrthoDB" id="9775296at2"/>
<dbReference type="SUPFAM" id="SSF51735">
    <property type="entry name" value="NAD(P)-binding Rossmann-fold domains"/>
    <property type="match status" value="1"/>
</dbReference>
<dbReference type="PRINTS" id="PR00081">
    <property type="entry name" value="GDHRDH"/>
</dbReference>
<keyword evidence="6" id="KW-1185">Reference proteome</keyword>
<dbReference type="AlphaFoldDB" id="A0A268F1Z6"/>
<dbReference type="PANTHER" id="PTHR43976">
    <property type="entry name" value="SHORT CHAIN DEHYDROGENASE"/>
    <property type="match status" value="1"/>
</dbReference>
<comment type="similarity">
    <text evidence="1">Belongs to the short-chain dehydrogenases/reductases (SDR) family.</text>
</comment>
<dbReference type="PANTHER" id="PTHR43976:SF16">
    <property type="entry name" value="SHORT-CHAIN DEHYDROGENASE_REDUCTASE FAMILY PROTEIN"/>
    <property type="match status" value="1"/>
</dbReference>
<evidence type="ECO:0000313" key="4">
    <source>
        <dbReference type="EMBL" id="PAD79397.1"/>
    </source>
</evidence>
<organism evidence="4 5">
    <name type="scientific">Paenibacillus campinasensis</name>
    <dbReference type="NCBI Taxonomy" id="66347"/>
    <lineage>
        <taxon>Bacteria</taxon>
        <taxon>Bacillati</taxon>
        <taxon>Bacillota</taxon>
        <taxon>Bacilli</taxon>
        <taxon>Bacillales</taxon>
        <taxon>Paenibacillaceae</taxon>
        <taxon>Paenibacillus</taxon>
    </lineage>
</organism>
<dbReference type="Pfam" id="PF00106">
    <property type="entry name" value="adh_short"/>
    <property type="match status" value="1"/>
</dbReference>
<evidence type="ECO:0000256" key="2">
    <source>
        <dbReference type="ARBA" id="ARBA00023002"/>
    </source>
</evidence>
<dbReference type="Proteomes" id="UP000435177">
    <property type="component" value="Unassembled WGS sequence"/>
</dbReference>
<comment type="caution">
    <text evidence="4">The sequence shown here is derived from an EMBL/GenBank/DDBJ whole genome shotgun (WGS) entry which is preliminary data.</text>
</comment>
<accession>A0A268F1Z6</accession>
<dbReference type="GO" id="GO:0016491">
    <property type="term" value="F:oxidoreductase activity"/>
    <property type="evidence" value="ECO:0007669"/>
    <property type="project" value="UniProtKB-KW"/>
</dbReference>
<reference evidence="4 5" key="1">
    <citation type="submission" date="2017-07" db="EMBL/GenBank/DDBJ databases">
        <title>Isolation and whole genome analysis of endospore-forming bacteria from heroin.</title>
        <authorList>
            <person name="Kalinowski J."/>
            <person name="Ahrens B."/>
            <person name="Al-Dilaimi A."/>
            <person name="Winkler A."/>
            <person name="Wibberg D."/>
            <person name="Schleenbecker U."/>
            <person name="Ruckert C."/>
            <person name="Wolfel R."/>
            <person name="Grass G."/>
        </authorList>
    </citation>
    <scope>NUCLEOTIDE SEQUENCE [LARGE SCALE GENOMIC DNA]</scope>
    <source>
        <strain evidence="4 5">7537-G1</strain>
    </source>
</reference>
<dbReference type="RefSeq" id="WP_095263716.1">
    <property type="nucleotide sequence ID" value="NZ_NPBY01000012.1"/>
</dbReference>
<reference evidence="3 6" key="2">
    <citation type="submission" date="2019-11" db="EMBL/GenBank/DDBJ databases">
        <title>Draft genome sequences of five Paenibacillus species of dairy origin.</title>
        <authorList>
            <person name="Olajide A.M."/>
            <person name="Chen S."/>
            <person name="Lapointe G."/>
        </authorList>
    </citation>
    <scope>NUCLEOTIDE SEQUENCE [LARGE SCALE GENOMIC DNA]</scope>
    <source>
        <strain evidence="3 6">3CS1</strain>
    </source>
</reference>
<dbReference type="EMBL" id="NPBY01000012">
    <property type="protein sequence ID" value="PAD79397.1"/>
    <property type="molecule type" value="Genomic_DNA"/>
</dbReference>
<dbReference type="Proteomes" id="UP000215596">
    <property type="component" value="Unassembled WGS sequence"/>
</dbReference>
<dbReference type="InterPro" id="IPR051911">
    <property type="entry name" value="SDR_oxidoreductase"/>
</dbReference>
<dbReference type="InterPro" id="IPR002347">
    <property type="entry name" value="SDR_fam"/>
</dbReference>
<dbReference type="EMBL" id="WOAA01000004">
    <property type="protein sequence ID" value="MUG65863.1"/>
    <property type="molecule type" value="Genomic_DNA"/>
</dbReference>
<dbReference type="Gene3D" id="3.40.50.720">
    <property type="entry name" value="NAD(P)-binding Rossmann-like Domain"/>
    <property type="match status" value="1"/>
</dbReference>
<name>A0A268F1Z6_9BACL</name>
<gene>
    <name evidence="4" type="ORF">CHH67_04110</name>
    <name evidence="3" type="ORF">GNP94_07555</name>
</gene>
<protein>
    <submittedName>
        <fullName evidence="3">SDR family NAD(P)-dependent oxidoreductase</fullName>
    </submittedName>
</protein>
<dbReference type="InterPro" id="IPR036291">
    <property type="entry name" value="NAD(P)-bd_dom_sf"/>
</dbReference>
<evidence type="ECO:0000256" key="1">
    <source>
        <dbReference type="ARBA" id="ARBA00006484"/>
    </source>
</evidence>
<evidence type="ECO:0000313" key="3">
    <source>
        <dbReference type="EMBL" id="MUG65863.1"/>
    </source>
</evidence>
<sequence length="99" mass="10707">MTNPKIWFITDSSRGFGRALTEAALRKGDVVIATARNPKSLAGLVETYRDRIYPLALDVSDESAVSQAVEEAKSRYGCLDVVVNNAGYGDIAVRTGMLL</sequence>